<gene>
    <name evidence="1" type="ORF">PAHAL_6G002500</name>
</gene>
<sequence>MRSSNGDLTHRQDWVQDGTLFNVFRDVVGVFHCKSKNGVSTNVLSKSNHTHGGGTTELNAQEIFKDGVRVYLRKARLYARIRFEKHFRNKFSSIKEHTMWIHAGSTF</sequence>
<dbReference type="AlphaFoldDB" id="A0A2T8IEP4"/>
<evidence type="ECO:0000313" key="1">
    <source>
        <dbReference type="EMBL" id="PVH36118.1"/>
    </source>
</evidence>
<name>A0A2T8IEP4_9POAL</name>
<dbReference type="Proteomes" id="UP000243499">
    <property type="component" value="Chromosome 6"/>
</dbReference>
<dbReference type="Gramene" id="PVH36118">
    <property type="protein sequence ID" value="PVH36118"/>
    <property type="gene ID" value="PAHAL_6G002500"/>
</dbReference>
<dbReference type="EMBL" id="CM008051">
    <property type="protein sequence ID" value="PVH36118.1"/>
    <property type="molecule type" value="Genomic_DNA"/>
</dbReference>
<accession>A0A2T8IEP4</accession>
<organism evidence="1">
    <name type="scientific">Panicum hallii</name>
    <dbReference type="NCBI Taxonomy" id="206008"/>
    <lineage>
        <taxon>Eukaryota</taxon>
        <taxon>Viridiplantae</taxon>
        <taxon>Streptophyta</taxon>
        <taxon>Embryophyta</taxon>
        <taxon>Tracheophyta</taxon>
        <taxon>Spermatophyta</taxon>
        <taxon>Magnoliopsida</taxon>
        <taxon>Liliopsida</taxon>
        <taxon>Poales</taxon>
        <taxon>Poaceae</taxon>
        <taxon>PACMAD clade</taxon>
        <taxon>Panicoideae</taxon>
        <taxon>Panicodae</taxon>
        <taxon>Paniceae</taxon>
        <taxon>Panicinae</taxon>
        <taxon>Panicum</taxon>
        <taxon>Panicum sect. Panicum</taxon>
    </lineage>
</organism>
<protein>
    <submittedName>
        <fullName evidence="1">Uncharacterized protein</fullName>
    </submittedName>
</protein>
<proteinExistence type="predicted"/>
<reference evidence="1" key="1">
    <citation type="submission" date="2018-04" db="EMBL/GenBank/DDBJ databases">
        <title>WGS assembly of Panicum hallii.</title>
        <authorList>
            <person name="Lovell J."/>
            <person name="Jenkins J."/>
            <person name="Lowry D."/>
            <person name="Mamidi S."/>
            <person name="Sreedasyam A."/>
            <person name="Weng X."/>
            <person name="Barry K."/>
            <person name="Bonette J."/>
            <person name="Campitelli B."/>
            <person name="Daum C."/>
            <person name="Gordon S."/>
            <person name="Gould B."/>
            <person name="Lipzen A."/>
            <person name="Macqueen A."/>
            <person name="Palacio-Mejia J."/>
            <person name="Plott C."/>
            <person name="Shakirov E."/>
            <person name="Shu S."/>
            <person name="Yoshinaga Y."/>
            <person name="Zane M."/>
            <person name="Rokhsar D."/>
            <person name="Grimwood J."/>
            <person name="Schmutz J."/>
            <person name="Juenger T."/>
        </authorList>
    </citation>
    <scope>NUCLEOTIDE SEQUENCE [LARGE SCALE GENOMIC DNA]</scope>
    <source>
        <strain evidence="1">FIL2</strain>
    </source>
</reference>